<evidence type="ECO:0000256" key="2">
    <source>
        <dbReference type="ARBA" id="ARBA00022723"/>
    </source>
</evidence>
<organism evidence="11 12">
    <name type="scientific">Hominilimicola fabiformis</name>
    <dbReference type="NCBI Taxonomy" id="2885356"/>
    <lineage>
        <taxon>Bacteria</taxon>
        <taxon>Bacillati</taxon>
        <taxon>Bacillota</taxon>
        <taxon>Clostridia</taxon>
        <taxon>Eubacteriales</taxon>
        <taxon>Oscillospiraceae</taxon>
        <taxon>Hominilimicola</taxon>
    </lineage>
</organism>
<evidence type="ECO:0000256" key="3">
    <source>
        <dbReference type="ARBA" id="ARBA00022741"/>
    </source>
</evidence>
<evidence type="ECO:0000256" key="9">
    <source>
        <dbReference type="HAMAP-Rule" id="MF_01987"/>
    </source>
</evidence>
<dbReference type="InterPro" id="IPR011877">
    <property type="entry name" value="Ribokinase"/>
</dbReference>
<feature type="domain" description="Carbohydrate kinase PfkB" evidence="10">
    <location>
        <begin position="3"/>
        <end position="284"/>
    </location>
</feature>
<keyword evidence="2 9" id="KW-0479">Metal-binding</keyword>
<evidence type="ECO:0000256" key="7">
    <source>
        <dbReference type="ARBA" id="ARBA00022958"/>
    </source>
</evidence>
<dbReference type="GO" id="GO:0005524">
    <property type="term" value="F:ATP binding"/>
    <property type="evidence" value="ECO:0007669"/>
    <property type="project" value="UniProtKB-UniRule"/>
</dbReference>
<dbReference type="InterPro" id="IPR002139">
    <property type="entry name" value="Ribo/fructo_kinase"/>
</dbReference>
<dbReference type="PANTHER" id="PTHR10584">
    <property type="entry name" value="SUGAR KINASE"/>
    <property type="match status" value="1"/>
</dbReference>
<comment type="activity regulation">
    <text evidence="9">Activated by a monovalent cation that binds near, but not in, the active site. The most likely occupant of the site in vivo is potassium. Ion binding induces a conformational change that may alter substrate affinity.</text>
</comment>
<feature type="binding site" evidence="9">
    <location>
        <position position="239"/>
    </location>
    <ligand>
        <name>K(+)</name>
        <dbReference type="ChEBI" id="CHEBI:29103"/>
    </ligand>
</feature>
<dbReference type="GO" id="GO:0019303">
    <property type="term" value="P:D-ribose catabolic process"/>
    <property type="evidence" value="ECO:0007669"/>
    <property type="project" value="UniProtKB-UniRule"/>
</dbReference>
<feature type="binding site" evidence="9">
    <location>
        <begin position="38"/>
        <end position="42"/>
    </location>
    <ligand>
        <name>substrate</name>
    </ligand>
</feature>
<comment type="caution">
    <text evidence="9">Lacks conserved residue(s) required for the propagation of feature annotation.</text>
</comment>
<dbReference type="HAMAP" id="MF_01987">
    <property type="entry name" value="Ribokinase"/>
    <property type="match status" value="1"/>
</dbReference>
<evidence type="ECO:0000256" key="5">
    <source>
        <dbReference type="ARBA" id="ARBA00022840"/>
    </source>
</evidence>
<keyword evidence="4 9" id="KW-0418">Kinase</keyword>
<evidence type="ECO:0000256" key="1">
    <source>
        <dbReference type="ARBA" id="ARBA00022679"/>
    </source>
</evidence>
<feature type="binding site" evidence="9">
    <location>
        <position position="136"/>
    </location>
    <ligand>
        <name>substrate</name>
    </ligand>
</feature>
<dbReference type="SUPFAM" id="SSF53613">
    <property type="entry name" value="Ribokinase-like"/>
    <property type="match status" value="1"/>
</dbReference>
<evidence type="ECO:0000313" key="11">
    <source>
        <dbReference type="EMBL" id="MCC2210446.1"/>
    </source>
</evidence>
<dbReference type="EC" id="2.7.1.15" evidence="9"/>
<evidence type="ECO:0000256" key="4">
    <source>
        <dbReference type="ARBA" id="ARBA00022777"/>
    </source>
</evidence>
<dbReference type="RefSeq" id="WP_308456311.1">
    <property type="nucleotide sequence ID" value="NZ_JAJEQM010000007.1"/>
</dbReference>
<feature type="binding site" evidence="9">
    <location>
        <position position="237"/>
    </location>
    <ligand>
        <name>K(+)</name>
        <dbReference type="ChEBI" id="CHEBI:29103"/>
    </ligand>
</feature>
<keyword evidence="9" id="KW-0963">Cytoplasm</keyword>
<keyword evidence="3 9" id="KW-0547">Nucleotide-binding</keyword>
<feature type="binding site" evidence="9">
    <location>
        <position position="273"/>
    </location>
    <ligand>
        <name>K(+)</name>
        <dbReference type="ChEBI" id="CHEBI:29103"/>
    </ligand>
</feature>
<comment type="catalytic activity">
    <reaction evidence="9">
        <text>D-ribose + ATP = D-ribose 5-phosphate + ADP + H(+)</text>
        <dbReference type="Rhea" id="RHEA:13697"/>
        <dbReference type="ChEBI" id="CHEBI:15378"/>
        <dbReference type="ChEBI" id="CHEBI:30616"/>
        <dbReference type="ChEBI" id="CHEBI:47013"/>
        <dbReference type="ChEBI" id="CHEBI:78346"/>
        <dbReference type="ChEBI" id="CHEBI:456216"/>
        <dbReference type="EC" id="2.7.1.15"/>
    </reaction>
</comment>
<sequence length="299" mass="32577">MKILNFGSCNIDFVYNLDHIVAIGETETSNSMQVFPGGKGLNQSVALAKAGMEVYHAGCIGTDGEMLADVLESNGVDISNIKKVDEKTGHAIIQVSSKGDNSIFLYSGSNAKITEEFVDEVLDKFHKGDILLLQNEINMIGYIVEKAYEKGMCIILNPSPYNDKIKKIDFNMLSYIILNEVEMSELTQCDNPKDGLKYFSKNYPKLKIVLTLGSEGCMYSDTEKIVFQPSFKVNAVDTTAAGDTFTGYFFAQIAMGNTVEKSLKIASVASAIAVSRKGASVSIPMLNEVLAAENSFQSS</sequence>
<keyword evidence="6 9" id="KW-0460">Magnesium</keyword>
<comment type="function">
    <text evidence="9">Catalyzes the phosphorylation of ribose at O-5 in a reaction requiring ATP and magnesium. The resulting D-ribose-5-phosphate can then be used either for sythesis of nucleotides, histidine, and tryptophan, or as a component of the pentose phosphate pathway.</text>
</comment>
<comment type="cofactor">
    <cofactor evidence="9">
        <name>Mg(2+)</name>
        <dbReference type="ChEBI" id="CHEBI:18420"/>
    </cofactor>
    <text evidence="9">Requires a divalent cation, most likely magnesium in vivo, as an electrophilic catalyst to aid phosphoryl group transfer. It is the chelate of the metal and the nucleotide that is the actual substrate.</text>
</comment>
<dbReference type="GO" id="GO:0004747">
    <property type="term" value="F:ribokinase activity"/>
    <property type="evidence" value="ECO:0007669"/>
    <property type="project" value="UniProtKB-UniRule"/>
</dbReference>
<accession>A0AAE3DYZ8</accession>
<comment type="pathway">
    <text evidence="9">Carbohydrate metabolism; D-ribose degradation; D-ribose 5-phosphate from beta-D-ribopyranose: step 2/2.</text>
</comment>
<feature type="binding site" evidence="9">
    <location>
        <begin position="211"/>
        <end position="216"/>
    </location>
    <ligand>
        <name>ATP</name>
        <dbReference type="ChEBI" id="CHEBI:30616"/>
    </ligand>
</feature>
<comment type="caution">
    <text evidence="11">The sequence shown here is derived from an EMBL/GenBank/DDBJ whole genome shotgun (WGS) entry which is preliminary data.</text>
</comment>
<dbReference type="InterPro" id="IPR029056">
    <property type="entry name" value="Ribokinase-like"/>
</dbReference>
<keyword evidence="5 9" id="KW-0067">ATP-binding</keyword>
<dbReference type="AlphaFoldDB" id="A0AAE3DYZ8"/>
<feature type="binding site" evidence="9">
    <location>
        <position position="243"/>
    </location>
    <ligand>
        <name>substrate</name>
    </ligand>
</feature>
<dbReference type="CDD" id="cd01174">
    <property type="entry name" value="ribokinase"/>
    <property type="match status" value="1"/>
</dbReference>
<evidence type="ECO:0000256" key="6">
    <source>
        <dbReference type="ARBA" id="ARBA00022842"/>
    </source>
</evidence>
<comment type="similarity">
    <text evidence="9">Belongs to the carbohydrate kinase PfkB family. Ribokinase subfamily.</text>
</comment>
<gene>
    <name evidence="9" type="primary">rbsK</name>
    <name evidence="11" type="ORF">LKE05_06530</name>
</gene>
<feature type="binding site" evidence="9">
    <location>
        <position position="278"/>
    </location>
    <ligand>
        <name>K(+)</name>
        <dbReference type="ChEBI" id="CHEBI:29103"/>
    </ligand>
</feature>
<proteinExistence type="inferred from homology"/>
<feature type="binding site" evidence="9">
    <location>
        <position position="282"/>
    </location>
    <ligand>
        <name>K(+)</name>
        <dbReference type="ChEBI" id="CHEBI:29103"/>
    </ligand>
</feature>
<keyword evidence="12" id="KW-1185">Reference proteome</keyword>
<evidence type="ECO:0000259" key="10">
    <source>
        <dbReference type="Pfam" id="PF00294"/>
    </source>
</evidence>
<keyword evidence="7 9" id="KW-0630">Potassium</keyword>
<dbReference type="Proteomes" id="UP001198242">
    <property type="component" value="Unassembled WGS sequence"/>
</dbReference>
<feature type="binding site" evidence="9">
    <location>
        <begin position="10"/>
        <end position="12"/>
    </location>
    <ligand>
        <name>substrate</name>
    </ligand>
</feature>
<dbReference type="GO" id="GO:0005737">
    <property type="term" value="C:cytoplasm"/>
    <property type="evidence" value="ECO:0007669"/>
    <property type="project" value="UniProtKB-SubCell"/>
</dbReference>
<dbReference type="InterPro" id="IPR011611">
    <property type="entry name" value="PfkB_dom"/>
</dbReference>
<dbReference type="PANTHER" id="PTHR10584:SF166">
    <property type="entry name" value="RIBOKINASE"/>
    <property type="match status" value="1"/>
</dbReference>
<protein>
    <recommendedName>
        <fullName evidence="9">Ribokinase</fullName>
        <shortName evidence="9">RK</shortName>
        <ecNumber evidence="9">2.7.1.15</ecNumber>
    </recommendedName>
</protein>
<dbReference type="GO" id="GO:0046872">
    <property type="term" value="F:metal ion binding"/>
    <property type="evidence" value="ECO:0007669"/>
    <property type="project" value="UniProtKB-KW"/>
</dbReference>
<keyword evidence="8 9" id="KW-0119">Carbohydrate metabolism</keyword>
<feature type="binding site" evidence="9">
    <location>
        <position position="276"/>
    </location>
    <ligand>
        <name>K(+)</name>
        <dbReference type="ChEBI" id="CHEBI:29103"/>
    </ligand>
</feature>
<comment type="subcellular location">
    <subcellularLocation>
        <location evidence="9">Cytoplasm</location>
    </subcellularLocation>
</comment>
<dbReference type="PRINTS" id="PR00990">
    <property type="entry name" value="RIBOKINASE"/>
</dbReference>
<feature type="binding site" evidence="9">
    <location>
        <begin position="242"/>
        <end position="243"/>
    </location>
    <ligand>
        <name>ATP</name>
        <dbReference type="ChEBI" id="CHEBI:30616"/>
    </ligand>
</feature>
<name>A0AAE3DYZ8_9FIRM</name>
<feature type="binding site" evidence="9">
    <location>
        <position position="179"/>
    </location>
    <ligand>
        <name>ATP</name>
        <dbReference type="ChEBI" id="CHEBI:30616"/>
    </ligand>
</feature>
<reference evidence="11 12" key="1">
    <citation type="submission" date="2021-10" db="EMBL/GenBank/DDBJ databases">
        <title>Anaerobic single-cell dispensing facilitates the cultivation of human gut bacteria.</title>
        <authorList>
            <person name="Afrizal A."/>
        </authorList>
    </citation>
    <scope>NUCLEOTIDE SEQUENCE [LARGE SCALE GENOMIC DNA]</scope>
    <source>
        <strain evidence="11 12">CLA-AA-H232</strain>
    </source>
</reference>
<dbReference type="Pfam" id="PF00294">
    <property type="entry name" value="PfkB"/>
    <property type="match status" value="1"/>
</dbReference>
<dbReference type="EMBL" id="JAJEQM010000007">
    <property type="protein sequence ID" value="MCC2210446.1"/>
    <property type="molecule type" value="Genomic_DNA"/>
</dbReference>
<dbReference type="Gene3D" id="3.40.1190.20">
    <property type="match status" value="1"/>
</dbReference>
<comment type="subunit">
    <text evidence="9">Homodimer.</text>
</comment>
<keyword evidence="1 9" id="KW-0808">Transferase</keyword>
<feature type="active site" description="Proton acceptor" evidence="9">
    <location>
        <position position="243"/>
    </location>
</feature>
<evidence type="ECO:0000256" key="8">
    <source>
        <dbReference type="ARBA" id="ARBA00023277"/>
    </source>
</evidence>
<evidence type="ECO:0000313" key="12">
    <source>
        <dbReference type="Proteomes" id="UP001198242"/>
    </source>
</evidence>